<evidence type="ECO:0000313" key="2">
    <source>
        <dbReference type="EMBL" id="MFC4517766.1"/>
    </source>
</evidence>
<accession>A0ABV9BUT9</accession>
<dbReference type="Proteomes" id="UP001595990">
    <property type="component" value="Unassembled WGS sequence"/>
</dbReference>
<feature type="compositionally biased region" description="Low complexity" evidence="1">
    <location>
        <begin position="85"/>
        <end position="101"/>
    </location>
</feature>
<dbReference type="RefSeq" id="WP_417924239.1">
    <property type="nucleotide sequence ID" value="NZ_JBHSFS010000025.1"/>
</dbReference>
<evidence type="ECO:0000313" key="3">
    <source>
        <dbReference type="Proteomes" id="UP001595990"/>
    </source>
</evidence>
<organism evidence="2 3">
    <name type="scientific">Streptomyces ehimensis</name>
    <dbReference type="NCBI Taxonomy" id="68195"/>
    <lineage>
        <taxon>Bacteria</taxon>
        <taxon>Bacillati</taxon>
        <taxon>Actinomycetota</taxon>
        <taxon>Actinomycetes</taxon>
        <taxon>Kitasatosporales</taxon>
        <taxon>Streptomycetaceae</taxon>
        <taxon>Streptomyces</taxon>
    </lineage>
</organism>
<feature type="compositionally biased region" description="Basic and acidic residues" evidence="1">
    <location>
        <begin position="66"/>
        <end position="84"/>
    </location>
</feature>
<sequence length="136" mass="15250">MWTAFGRPHPRKRRWWETPNLAVFGLHHPPCPLDDLERQAIPLAELGLGPRGAELPQALHRKLQESQRQAREEAATWRKSEARYARQVRAANQRRAQAARRPAPPPTPVPAGGLRCTVCGRALAPELAKAGRHILC</sequence>
<dbReference type="EMBL" id="JBHSFS010000025">
    <property type="protein sequence ID" value="MFC4517766.1"/>
    <property type="molecule type" value="Genomic_DNA"/>
</dbReference>
<comment type="caution">
    <text evidence="2">The sequence shown here is derived from an EMBL/GenBank/DDBJ whole genome shotgun (WGS) entry which is preliminary data.</text>
</comment>
<gene>
    <name evidence="2" type="ORF">ACFPEN_33290</name>
</gene>
<name>A0ABV9BUT9_9ACTN</name>
<evidence type="ECO:0000256" key="1">
    <source>
        <dbReference type="SAM" id="MobiDB-lite"/>
    </source>
</evidence>
<reference evidence="3" key="1">
    <citation type="journal article" date="2019" name="Int. J. Syst. Evol. Microbiol.">
        <title>The Global Catalogue of Microorganisms (GCM) 10K type strain sequencing project: providing services to taxonomists for standard genome sequencing and annotation.</title>
        <authorList>
            <consortium name="The Broad Institute Genomics Platform"/>
            <consortium name="The Broad Institute Genome Sequencing Center for Infectious Disease"/>
            <person name="Wu L."/>
            <person name="Ma J."/>
        </authorList>
    </citation>
    <scope>NUCLEOTIDE SEQUENCE [LARGE SCALE GENOMIC DNA]</scope>
    <source>
        <strain evidence="3">CECT 8064</strain>
    </source>
</reference>
<protein>
    <submittedName>
        <fullName evidence="2">Uncharacterized protein</fullName>
    </submittedName>
</protein>
<keyword evidence="3" id="KW-1185">Reference proteome</keyword>
<proteinExistence type="predicted"/>
<feature type="region of interest" description="Disordered" evidence="1">
    <location>
        <begin position="66"/>
        <end position="109"/>
    </location>
</feature>